<comment type="similarity">
    <text evidence="1">Belongs to the short-chain dehydrogenases/reductases (SDR) family.</text>
</comment>
<dbReference type="GO" id="GO:0016491">
    <property type="term" value="F:oxidoreductase activity"/>
    <property type="evidence" value="ECO:0007669"/>
    <property type="project" value="UniProtKB-KW"/>
</dbReference>
<protein>
    <submittedName>
        <fullName evidence="3">Putative short chain dehydrogenase</fullName>
    </submittedName>
</protein>
<evidence type="ECO:0000313" key="4">
    <source>
        <dbReference type="Proteomes" id="UP000605986"/>
    </source>
</evidence>
<dbReference type="EMBL" id="JAADJG010000034">
    <property type="protein sequence ID" value="KAF4457133.1"/>
    <property type="molecule type" value="Genomic_DNA"/>
</dbReference>
<dbReference type="PANTHER" id="PTHR24320">
    <property type="entry name" value="RETINOL DEHYDROGENASE"/>
    <property type="match status" value="1"/>
</dbReference>
<reference evidence="3" key="1">
    <citation type="submission" date="2020-01" db="EMBL/GenBank/DDBJ databases">
        <title>Identification and distribution of gene clusters putatively required for synthesis of sphingolipid metabolism inhibitors in phylogenetically diverse species of the filamentous fungus Fusarium.</title>
        <authorList>
            <person name="Kim H.-S."/>
            <person name="Busman M."/>
            <person name="Brown D.W."/>
            <person name="Divon H."/>
            <person name="Uhlig S."/>
            <person name="Proctor R.H."/>
        </authorList>
    </citation>
    <scope>NUCLEOTIDE SEQUENCE</scope>
    <source>
        <strain evidence="3">NRRL 53441</strain>
    </source>
</reference>
<dbReference type="SUPFAM" id="SSF51735">
    <property type="entry name" value="NAD(P)-binding Rossmann-fold domains"/>
    <property type="match status" value="1"/>
</dbReference>
<proteinExistence type="inferred from homology"/>
<dbReference type="InterPro" id="IPR002347">
    <property type="entry name" value="SDR_fam"/>
</dbReference>
<dbReference type="PANTHER" id="PTHR24320:SF274">
    <property type="entry name" value="CHAIN DEHYDROGENASE, PUTATIVE (AFU_ORTHOLOGUE AFUA_4G00440)-RELATED"/>
    <property type="match status" value="1"/>
</dbReference>
<sequence>MVRTLITGSADGLGLEAARQLIERKHTVYLHARTPQEAGEAKAKCLSAAGVFIGDLANIWDTQSLARDINARGAFDVIIHNAELLQGPFVDTPEKTIPARIPSIAAANVLAPYILTCCVTPPKRLIFLGSELHREADLSSVGDTFWKQRGEGSFETFQAYCDSKLHVMLLANAVAKRLKSTSVLSVDPGWVDPEMSRGDAPGKFQDAVDTYVMLAEGDYDQTLTGKYLEAGMKPSKSLPECEEDHLQEWVLEDCERLVQSRDRGYLQ</sequence>
<dbReference type="Pfam" id="PF00106">
    <property type="entry name" value="adh_short"/>
    <property type="match status" value="1"/>
</dbReference>
<evidence type="ECO:0000256" key="1">
    <source>
        <dbReference type="ARBA" id="ARBA00006484"/>
    </source>
</evidence>
<evidence type="ECO:0000256" key="2">
    <source>
        <dbReference type="ARBA" id="ARBA00023002"/>
    </source>
</evidence>
<dbReference type="PRINTS" id="PR00081">
    <property type="entry name" value="GDHRDH"/>
</dbReference>
<name>A0A8H4KWP4_9HYPO</name>
<dbReference type="InterPro" id="IPR036291">
    <property type="entry name" value="NAD(P)-bd_dom_sf"/>
</dbReference>
<accession>A0A8H4KWP4</accession>
<organism evidence="3 4">
    <name type="scientific">Fusarium austroafricanum</name>
    <dbReference type="NCBI Taxonomy" id="2364996"/>
    <lineage>
        <taxon>Eukaryota</taxon>
        <taxon>Fungi</taxon>
        <taxon>Dikarya</taxon>
        <taxon>Ascomycota</taxon>
        <taxon>Pezizomycotina</taxon>
        <taxon>Sordariomycetes</taxon>
        <taxon>Hypocreomycetidae</taxon>
        <taxon>Hypocreales</taxon>
        <taxon>Nectriaceae</taxon>
        <taxon>Fusarium</taxon>
        <taxon>Fusarium concolor species complex</taxon>
    </lineage>
</organism>
<dbReference type="Gene3D" id="3.40.50.720">
    <property type="entry name" value="NAD(P)-binding Rossmann-like Domain"/>
    <property type="match status" value="1"/>
</dbReference>
<keyword evidence="4" id="KW-1185">Reference proteome</keyword>
<gene>
    <name evidence="3" type="ORF">F53441_921</name>
</gene>
<evidence type="ECO:0000313" key="3">
    <source>
        <dbReference type="EMBL" id="KAF4457133.1"/>
    </source>
</evidence>
<dbReference type="AlphaFoldDB" id="A0A8H4KWP4"/>
<comment type="caution">
    <text evidence="3">The sequence shown here is derived from an EMBL/GenBank/DDBJ whole genome shotgun (WGS) entry which is preliminary data.</text>
</comment>
<dbReference type="OrthoDB" id="191139at2759"/>
<keyword evidence="2" id="KW-0560">Oxidoreductase</keyword>
<dbReference type="Proteomes" id="UP000605986">
    <property type="component" value="Unassembled WGS sequence"/>
</dbReference>